<organism evidence="1">
    <name type="scientific">Brassica cretica</name>
    <name type="common">Mustard</name>
    <dbReference type="NCBI Taxonomy" id="69181"/>
    <lineage>
        <taxon>Eukaryota</taxon>
        <taxon>Viridiplantae</taxon>
        <taxon>Streptophyta</taxon>
        <taxon>Embryophyta</taxon>
        <taxon>Tracheophyta</taxon>
        <taxon>Spermatophyta</taxon>
        <taxon>Magnoliopsida</taxon>
        <taxon>eudicotyledons</taxon>
        <taxon>Gunneridae</taxon>
        <taxon>Pentapetalae</taxon>
        <taxon>rosids</taxon>
        <taxon>malvids</taxon>
        <taxon>Brassicales</taxon>
        <taxon>Brassicaceae</taxon>
        <taxon>Brassiceae</taxon>
        <taxon>Brassica</taxon>
    </lineage>
</organism>
<name>A0A8S9K219_BRACR</name>
<accession>A0A8S9K219</accession>
<dbReference type="InterPro" id="IPR007750">
    <property type="entry name" value="DUF674"/>
</dbReference>
<comment type="caution">
    <text evidence="1">The sequence shown here is derived from an EMBL/GenBank/DDBJ whole genome shotgun (WGS) entry which is preliminary data.</text>
</comment>
<dbReference type="Pfam" id="PF05056">
    <property type="entry name" value="DUF674"/>
    <property type="match status" value="1"/>
</dbReference>
<proteinExistence type="predicted"/>
<dbReference type="EMBL" id="QGKY02000190">
    <property type="protein sequence ID" value="KAF2588435.1"/>
    <property type="molecule type" value="Genomic_DNA"/>
</dbReference>
<protein>
    <submittedName>
        <fullName evidence="1">Uncharacterized protein</fullName>
    </submittedName>
</protein>
<reference evidence="1" key="1">
    <citation type="submission" date="2019-12" db="EMBL/GenBank/DDBJ databases">
        <title>Genome sequencing and annotation of Brassica cretica.</title>
        <authorList>
            <person name="Studholme D.J."/>
            <person name="Sarris P.F."/>
        </authorList>
    </citation>
    <scope>NUCLEOTIDE SEQUENCE</scope>
    <source>
        <strain evidence="1">PFS-102/07</strain>
        <tissue evidence="1">Leaf</tissue>
    </source>
</reference>
<gene>
    <name evidence="1" type="ORF">F2Q70_00038336</name>
</gene>
<sequence length="173" mass="19055">MSPRHQLITTLNRDGGLGCIGNLFRSFKGLSRDEITIPWYYSCRKNLLGITVQDQPSFYHEDGLKHITPLVSDLTMRELDDLKISFNDVTVEQITIGRAESRAVPALGDGKHGICHRDLKTEQMNGYDQMAAVDGGGFSFFTAAGAANSSRIPLMRSLAFRLASGPSKRGRGH</sequence>
<evidence type="ECO:0000313" key="1">
    <source>
        <dbReference type="EMBL" id="KAF2588435.1"/>
    </source>
</evidence>
<dbReference type="AlphaFoldDB" id="A0A8S9K219"/>